<organism evidence="1 2">
    <name type="scientific">Candidatus Ordinivivax streblomastigis</name>
    <dbReference type="NCBI Taxonomy" id="2540710"/>
    <lineage>
        <taxon>Bacteria</taxon>
        <taxon>Pseudomonadati</taxon>
        <taxon>Bacteroidota</taxon>
        <taxon>Bacteroidia</taxon>
        <taxon>Bacteroidales</taxon>
        <taxon>Candidatus Ordinivivax</taxon>
    </lineage>
</organism>
<dbReference type="Proteomes" id="UP000324575">
    <property type="component" value="Unassembled WGS sequence"/>
</dbReference>
<name>A0A5M8P404_9BACT</name>
<accession>A0A5M8P404</accession>
<sequence length="97" mass="11339">MNDLHFERIKTLVREITNLRESVSDCERIISEGFVVSSISASFQKGEFPGNTEFINMNLPASLYNEEVFHSLLKNLKIELFEKEREFEFFTNCNVVK</sequence>
<gene>
    <name evidence="1" type="ORF">EZS26_000717</name>
</gene>
<evidence type="ECO:0000313" key="1">
    <source>
        <dbReference type="EMBL" id="KAA6303114.1"/>
    </source>
</evidence>
<dbReference type="EMBL" id="SNRX01000003">
    <property type="protein sequence ID" value="KAA6303114.1"/>
    <property type="molecule type" value="Genomic_DNA"/>
</dbReference>
<dbReference type="AlphaFoldDB" id="A0A5M8P404"/>
<proteinExistence type="predicted"/>
<comment type="caution">
    <text evidence="1">The sequence shown here is derived from an EMBL/GenBank/DDBJ whole genome shotgun (WGS) entry which is preliminary data.</text>
</comment>
<evidence type="ECO:0000313" key="2">
    <source>
        <dbReference type="Proteomes" id="UP000324575"/>
    </source>
</evidence>
<reference evidence="1 2" key="1">
    <citation type="submission" date="2019-03" db="EMBL/GenBank/DDBJ databases">
        <title>Single cell metagenomics reveals metabolic interactions within the superorganism composed of flagellate Streblomastix strix and complex community of Bacteroidetes bacteria on its surface.</title>
        <authorList>
            <person name="Treitli S.C."/>
            <person name="Kolisko M."/>
            <person name="Husnik F."/>
            <person name="Keeling P."/>
            <person name="Hampl V."/>
        </authorList>
    </citation>
    <scope>NUCLEOTIDE SEQUENCE [LARGE SCALE GENOMIC DNA]</scope>
    <source>
        <strain evidence="1">St1</strain>
    </source>
</reference>
<protein>
    <submittedName>
        <fullName evidence="1">Uncharacterized protein</fullName>
    </submittedName>
</protein>